<dbReference type="EMBL" id="WKPJ01000054">
    <property type="protein sequence ID" value="MSA91351.1"/>
    <property type="molecule type" value="Genomic_DNA"/>
</dbReference>
<proteinExistence type="predicted"/>
<protein>
    <submittedName>
        <fullName evidence="1">Uncharacterized protein</fullName>
    </submittedName>
</protein>
<evidence type="ECO:0000313" key="3">
    <source>
        <dbReference type="Proteomes" id="UP000433575"/>
    </source>
</evidence>
<name>A0A6N7SBQ1_9FIRM</name>
<sequence length="156" mass="18035">MSAEFENFKQSLKPDEQTCVQALHEAFLKQGCQAEIKEAKSGYTVSYINSGRKTAANFVCRKTGVKLRLYPESLDQYESFLNTLPEKMKKEIRKASVCKRLIDPTDCNPRCQMGYTFTLDGEQFQKCRYMAFFLSVNELSTPYLLEFLDHECQAHQ</sequence>
<dbReference type="OrthoDB" id="9805359at2"/>
<accession>A0A6N7SBQ1</accession>
<comment type="caution">
    <text evidence="1">The sequence shown here is derived from an EMBL/GenBank/DDBJ whole genome shotgun (WGS) entry which is preliminary data.</text>
</comment>
<dbReference type="Proteomes" id="UP000480929">
    <property type="component" value="Unassembled WGS sequence"/>
</dbReference>
<evidence type="ECO:0000313" key="4">
    <source>
        <dbReference type="Proteomes" id="UP000480929"/>
    </source>
</evidence>
<dbReference type="EMBL" id="WKPI01000057">
    <property type="protein sequence ID" value="MSC35128.1"/>
    <property type="molecule type" value="Genomic_DNA"/>
</dbReference>
<gene>
    <name evidence="2" type="ORF">GKD88_18605</name>
    <name evidence="1" type="ORF">GKE08_18695</name>
</gene>
<evidence type="ECO:0000313" key="1">
    <source>
        <dbReference type="EMBL" id="MSA91351.1"/>
    </source>
</evidence>
<reference evidence="3 4" key="1">
    <citation type="journal article" date="2019" name="Nat. Med.">
        <title>A library of human gut bacterial isolates paired with longitudinal multiomics data enables mechanistic microbiome research.</title>
        <authorList>
            <person name="Poyet M."/>
            <person name="Groussin M."/>
            <person name="Gibbons S.M."/>
            <person name="Avila-Pacheco J."/>
            <person name="Jiang X."/>
            <person name="Kearney S.M."/>
            <person name="Perrotta A.R."/>
            <person name="Berdy B."/>
            <person name="Zhao S."/>
            <person name="Lieberman T.D."/>
            <person name="Swanson P.K."/>
            <person name="Smith M."/>
            <person name="Roesemann S."/>
            <person name="Alexander J.E."/>
            <person name="Rich S.A."/>
            <person name="Livny J."/>
            <person name="Vlamakis H."/>
            <person name="Clish C."/>
            <person name="Bullock K."/>
            <person name="Deik A."/>
            <person name="Scott J."/>
            <person name="Pierce K.A."/>
            <person name="Xavier R.J."/>
            <person name="Alm E.J."/>
        </authorList>
    </citation>
    <scope>NUCLEOTIDE SEQUENCE [LARGE SCALE GENOMIC DNA]</scope>
    <source>
        <strain evidence="1 3">BIOML-A4</strain>
        <strain evidence="2 4">BIOML-A5</strain>
    </source>
</reference>
<dbReference type="AlphaFoldDB" id="A0A6N7SBQ1"/>
<dbReference type="RefSeq" id="WP_154240652.1">
    <property type="nucleotide sequence ID" value="NZ_CAUFAO010000007.1"/>
</dbReference>
<dbReference type="Proteomes" id="UP000433575">
    <property type="component" value="Unassembled WGS sequence"/>
</dbReference>
<keyword evidence="4" id="KW-1185">Reference proteome</keyword>
<evidence type="ECO:0000313" key="2">
    <source>
        <dbReference type="EMBL" id="MSC35128.1"/>
    </source>
</evidence>
<organism evidence="1 3">
    <name type="scientific">Holdemania massiliensis</name>
    <dbReference type="NCBI Taxonomy" id="1468449"/>
    <lineage>
        <taxon>Bacteria</taxon>
        <taxon>Bacillati</taxon>
        <taxon>Bacillota</taxon>
        <taxon>Erysipelotrichia</taxon>
        <taxon>Erysipelotrichales</taxon>
        <taxon>Erysipelotrichaceae</taxon>
        <taxon>Holdemania</taxon>
    </lineage>
</organism>